<dbReference type="InterPro" id="IPR024079">
    <property type="entry name" value="MetalloPept_cat_dom_sf"/>
</dbReference>
<dbReference type="Proteomes" id="UP000412311">
    <property type="component" value="Unassembled WGS sequence"/>
</dbReference>
<dbReference type="Pfam" id="PF20178">
    <property type="entry name" value="ToxA_N"/>
    <property type="match status" value="1"/>
</dbReference>
<feature type="domain" description="Dermonecrotic toxin N-terminal" evidence="2">
    <location>
        <begin position="808"/>
        <end position="1031"/>
    </location>
</feature>
<dbReference type="Gene3D" id="3.40.390.10">
    <property type="entry name" value="Collagenase (Catalytic Domain)"/>
    <property type="match status" value="1"/>
</dbReference>
<accession>A0A5E7SA98</accession>
<feature type="region of interest" description="Disordered" evidence="1">
    <location>
        <begin position="1179"/>
        <end position="1207"/>
    </location>
</feature>
<dbReference type="EMBL" id="CABVJG010000002">
    <property type="protein sequence ID" value="VVP83602.1"/>
    <property type="molecule type" value="Genomic_DNA"/>
</dbReference>
<dbReference type="InterPro" id="IPR046673">
    <property type="entry name" value="ToxA_N"/>
</dbReference>
<evidence type="ECO:0000313" key="4">
    <source>
        <dbReference type="Proteomes" id="UP000412311"/>
    </source>
</evidence>
<evidence type="ECO:0000256" key="1">
    <source>
        <dbReference type="SAM" id="MobiDB-lite"/>
    </source>
</evidence>
<proteinExistence type="predicted"/>
<dbReference type="RefSeq" id="WP_150792644.1">
    <property type="nucleotide sequence ID" value="NZ_CABVJG010000002.1"/>
</dbReference>
<sequence length="1623" mass="181047">MPEPAAPLLFPETLNFPGLWKELGKTHSLNSKDFDWLAHVKLSTHALRNQQSPPMLAQSIYIEVGAAKPIPLAGSFILSETPDDKGAILYTPYDGIKKYESLAILKTLLEKRLQVAEEEDPLLAFLSLAQRRKVSEQTHRTLTYETIRDDIFESQKNHILAAQQVNAVAMLDELKRLPALTPLVEKILDDLLRVRLPNINQALTRVNFYTHAPVDGSAPVAAARPARHWHDSVSLSEAVLMYYRNQDWPAGQLHEFANSQRAPFDNDQGVWEDAVKQAANKLRVLLFREMERYWDAPSATGAPRRKFFGEALEEQARAELMIKRETNIIDASQFATLHQMIRPAAYPTRRPTIENVRLWEYEPNYVELAGSLMISHASAFLYTPTMGLQVLKDYQDLKDTVLSKFHAAGHEDELYGLLNLEERKRFIGFDRPHVTGESVGGEIFNVLFEAIITKQRQNIEYALQVSRHSDGSVDIHALFDKALDIRAMLHQRLLEMETAARWSTRPVLTGVQQPSQVRAQKAAAVAKTCQDIEPLIASSFKVQPVTHVEEQRHYLENMKSRLAHSLFLGVTAEAALRVLSGSLKSAEQMIVDTVINPDHTRRDNRHSLNGFRPDAWSLTLKTPEAKAPLSLAHCFLLTERGGLDDLHSGRVMVWTPALGLEAFESIRAARLALGQRLEDRIGRLSLLENLLPQERQYHRQYTLGTLRLIEDSILENRVQSGIEHFIARCEEVRARFKGRAGLTSALAYLTKTAFDTNLLRTIHLANAIDQQQSLPAWLGMAPVEEQQLHLELLEQWRRSVVDHKDYLSGLPTLADYVHQRLKALLDTRFAGSRVDPNDIQIIPDLALAGPARALPEFALNHINIAQGTGFKVASRTTTPLPANLDPATVRQLLLSLEIPTTFAQKITAALSADDAEATQRKQRFLRQLPWQLLQHAHGLKLQQQLSASAFDYVCQVLDIPDGIARKTVEGAHAIVYPLSLIKTAGSTAVEALGLYMIGPGSGHPGPLVLYAPYAEDVFREFADEASVITAINTPGSFQELLIRRLPPAQQSVFRGLLQSSAGEVSEMTLAGNTITGNLLQRFFSDNLKLLPQLLNGQSSASAQSDWEAAKNLFSKGTSLISGLLPGKLSYVTFLWQAYKDFKDSAENLQDHHWTQALQSFIAGAVQMISLGRLTAEASAATQATPPRTAQTATETPPITRVSDEDASAVESSPALVAPSWSQIRMTSPSRTELQPFETSAVALEDLKRDAKNGTYENPINKRLYTAIAGKVHQVDQPGAVWQIFGDEKPGPSLRLSGSRLLLAPDRYAVHYGKAISKLHQRYAVEPVRRALLEIEAVGMNEIRRRHPGKALQIQQAVDMARFYAFNSLHNLAQLKANVPGTRLDGFLRLFFGVDHIDKALLAKLHKAIVPICNALVDPSDDLMDTERFVVGSNTTLSSAIAFVLVNDRRKMVHFTEHFFDQKLGFYKGNLTVPFDVDGHAQAATLIHELSHQFSATEDFAFVEARRPFSDLINTLTAYGRDMRDALEEFQSKALSLNTPKDQLFARWSKKRGSYVDLDRIPAAEDMSKKLLALTGSPTIDDARNAFFDRLSPNARIDVILHNADSIARLICEMGRQLDPAVTP</sequence>
<feature type="compositionally biased region" description="Low complexity" evidence="1">
    <location>
        <begin position="1179"/>
        <end position="1197"/>
    </location>
</feature>
<dbReference type="GO" id="GO:0008237">
    <property type="term" value="F:metallopeptidase activity"/>
    <property type="evidence" value="ECO:0007669"/>
    <property type="project" value="InterPro"/>
</dbReference>
<protein>
    <recommendedName>
        <fullName evidence="2">Dermonecrotic toxin N-terminal domain-containing protein</fullName>
    </recommendedName>
</protein>
<name>A0A5E7SA98_PSEFL</name>
<reference evidence="3 4" key="1">
    <citation type="submission" date="2019-09" db="EMBL/GenBank/DDBJ databases">
        <authorList>
            <person name="Chandra G."/>
            <person name="Truman W A."/>
        </authorList>
    </citation>
    <scope>NUCLEOTIDE SEQUENCE [LARGE SCALE GENOMIC DNA]</scope>
    <source>
        <strain evidence="3">PS925</strain>
    </source>
</reference>
<organism evidence="3 4">
    <name type="scientific">Pseudomonas fluorescens</name>
    <dbReference type="NCBI Taxonomy" id="294"/>
    <lineage>
        <taxon>Bacteria</taxon>
        <taxon>Pseudomonadati</taxon>
        <taxon>Pseudomonadota</taxon>
        <taxon>Gammaproteobacteria</taxon>
        <taxon>Pseudomonadales</taxon>
        <taxon>Pseudomonadaceae</taxon>
        <taxon>Pseudomonas</taxon>
    </lineage>
</organism>
<evidence type="ECO:0000259" key="2">
    <source>
        <dbReference type="Pfam" id="PF20178"/>
    </source>
</evidence>
<evidence type="ECO:0000313" key="3">
    <source>
        <dbReference type="EMBL" id="VVP83602.1"/>
    </source>
</evidence>
<gene>
    <name evidence="3" type="ORF">PS925_00709</name>
</gene>